<dbReference type="EMBL" id="JAHYIQ010000006">
    <property type="protein sequence ID" value="KAK1131618.1"/>
    <property type="molecule type" value="Genomic_DNA"/>
</dbReference>
<evidence type="ECO:0008006" key="13">
    <source>
        <dbReference type="Google" id="ProtNLM"/>
    </source>
</evidence>
<dbReference type="FunFam" id="3.10.20.90:FF:000149">
    <property type="entry name" value="microtubule-associated proteins 1A/1B light chain 3C"/>
    <property type="match status" value="1"/>
</dbReference>
<dbReference type="Proteomes" id="UP001177670">
    <property type="component" value="Unassembled WGS sequence"/>
</dbReference>
<keyword evidence="12" id="KW-1185">Reference proteome</keyword>
<dbReference type="AlphaFoldDB" id="A0AA40G687"/>
<evidence type="ECO:0000256" key="9">
    <source>
        <dbReference type="PIRSR" id="PIRSR604241-50"/>
    </source>
</evidence>
<evidence type="ECO:0000256" key="1">
    <source>
        <dbReference type="ARBA" id="ARBA00004419"/>
    </source>
</evidence>
<dbReference type="CDD" id="cd16129">
    <property type="entry name" value="Ubl_ATG8_MAP1LC3"/>
    <property type="match status" value="1"/>
</dbReference>
<dbReference type="SUPFAM" id="SSF54236">
    <property type="entry name" value="Ubiquitin-like"/>
    <property type="match status" value="1"/>
</dbReference>
<feature type="lipid moiety-binding region" description="Phosphatidylserine amidated glycine; alternate" evidence="9">
    <location>
        <position position="125"/>
    </location>
</feature>
<evidence type="ECO:0000256" key="7">
    <source>
        <dbReference type="ARBA" id="ARBA00023329"/>
    </source>
</evidence>
<organism evidence="11 12">
    <name type="scientific">Melipona bicolor</name>
    <dbReference type="NCBI Taxonomy" id="60889"/>
    <lineage>
        <taxon>Eukaryota</taxon>
        <taxon>Metazoa</taxon>
        <taxon>Ecdysozoa</taxon>
        <taxon>Arthropoda</taxon>
        <taxon>Hexapoda</taxon>
        <taxon>Insecta</taxon>
        <taxon>Pterygota</taxon>
        <taxon>Neoptera</taxon>
        <taxon>Endopterygota</taxon>
        <taxon>Hymenoptera</taxon>
        <taxon>Apocrita</taxon>
        <taxon>Aculeata</taxon>
        <taxon>Apoidea</taxon>
        <taxon>Anthophila</taxon>
        <taxon>Apidae</taxon>
        <taxon>Melipona</taxon>
    </lineage>
</organism>
<sequence length="126" mass="14782">MSLTVKKFKEKYSVAERIHSVDTIKRRHPNKVPIIMERYHAEKHLPILDRCKFLVPDYLTVAELVKIISNIIRRRLQLHPSQTFFLLVNERNIASGSMTIGQLYQQEQDLDGFLYIVFASQDVFGH</sequence>
<dbReference type="Gene3D" id="3.10.20.90">
    <property type="entry name" value="Phosphatidylinositol 3-kinase Catalytic Subunit, Chain A, domain 1"/>
    <property type="match status" value="1"/>
</dbReference>
<keyword evidence="7" id="KW-0968">Cytoplasmic vesicle</keyword>
<reference evidence="11" key="1">
    <citation type="submission" date="2021-10" db="EMBL/GenBank/DDBJ databases">
        <title>Melipona bicolor Genome sequencing and assembly.</title>
        <authorList>
            <person name="Araujo N.S."/>
            <person name="Arias M.C."/>
        </authorList>
    </citation>
    <scope>NUCLEOTIDE SEQUENCE</scope>
    <source>
        <strain evidence="11">USP_2M_L1-L4_2017</strain>
        <tissue evidence="11">Whole body</tissue>
    </source>
</reference>
<name>A0AA40G687_9HYME</name>
<evidence type="ECO:0000313" key="12">
    <source>
        <dbReference type="Proteomes" id="UP001177670"/>
    </source>
</evidence>
<dbReference type="InterPro" id="IPR029071">
    <property type="entry name" value="Ubiquitin-like_domsf"/>
</dbReference>
<dbReference type="GO" id="GO:0005776">
    <property type="term" value="C:autophagosome"/>
    <property type="evidence" value="ECO:0007669"/>
    <property type="project" value="UniProtKB-SubCell"/>
</dbReference>
<evidence type="ECO:0000313" key="11">
    <source>
        <dbReference type="EMBL" id="KAK1131618.1"/>
    </source>
</evidence>
<protein>
    <recommendedName>
        <fullName evidence="13">Microtubule-associated proteins 1A/1B light chain 3A</fullName>
    </recommendedName>
</protein>
<evidence type="ECO:0000256" key="6">
    <source>
        <dbReference type="ARBA" id="ARBA00023288"/>
    </source>
</evidence>
<dbReference type="Pfam" id="PF02991">
    <property type="entry name" value="ATG8"/>
    <property type="match status" value="1"/>
</dbReference>
<accession>A0AA40G687</accession>
<evidence type="ECO:0000256" key="10">
    <source>
        <dbReference type="RuleBase" id="RU004384"/>
    </source>
</evidence>
<dbReference type="GO" id="GO:0012505">
    <property type="term" value="C:endomembrane system"/>
    <property type="evidence" value="ECO:0007669"/>
    <property type="project" value="UniProtKB-SubCell"/>
</dbReference>
<evidence type="ECO:0000256" key="8">
    <source>
        <dbReference type="ARBA" id="ARBA00037868"/>
    </source>
</evidence>
<keyword evidence="4 10" id="KW-0072">Autophagy</keyword>
<evidence type="ECO:0000256" key="2">
    <source>
        <dbReference type="ARBA" id="ARBA00007293"/>
    </source>
</evidence>
<keyword evidence="5" id="KW-0472">Membrane</keyword>
<dbReference type="InterPro" id="IPR004241">
    <property type="entry name" value="Atg8-like"/>
</dbReference>
<comment type="subcellular location">
    <subcellularLocation>
        <location evidence="1">Cytoplasmic vesicle</location>
        <location evidence="1">Autophagosome</location>
    </subcellularLocation>
    <subcellularLocation>
        <location evidence="8">Endomembrane system</location>
        <topology evidence="8">Lipid-anchor</topology>
    </subcellularLocation>
</comment>
<keyword evidence="3" id="KW-0963">Cytoplasm</keyword>
<evidence type="ECO:0000256" key="3">
    <source>
        <dbReference type="ARBA" id="ARBA00022490"/>
    </source>
</evidence>
<dbReference type="GO" id="GO:0016236">
    <property type="term" value="P:macroautophagy"/>
    <property type="evidence" value="ECO:0007669"/>
    <property type="project" value="UniProtKB-ARBA"/>
</dbReference>
<comment type="similarity">
    <text evidence="2 10">Belongs to the ATG8 family.</text>
</comment>
<dbReference type="GO" id="GO:0006950">
    <property type="term" value="P:response to stress"/>
    <property type="evidence" value="ECO:0007669"/>
    <property type="project" value="UniProtKB-ARBA"/>
</dbReference>
<keyword evidence="6 9" id="KW-0449">Lipoprotein</keyword>
<gene>
    <name evidence="11" type="ORF">K0M31_017909</name>
</gene>
<dbReference type="GO" id="GO:0031410">
    <property type="term" value="C:cytoplasmic vesicle"/>
    <property type="evidence" value="ECO:0007669"/>
    <property type="project" value="UniProtKB-KW"/>
</dbReference>
<evidence type="ECO:0000256" key="4">
    <source>
        <dbReference type="ARBA" id="ARBA00023006"/>
    </source>
</evidence>
<evidence type="ECO:0000256" key="5">
    <source>
        <dbReference type="ARBA" id="ARBA00023136"/>
    </source>
</evidence>
<dbReference type="PANTHER" id="PTHR10969">
    <property type="entry name" value="MICROTUBULE-ASSOCIATED PROTEINS 1A/1B LIGHT CHAIN 3-RELATED"/>
    <property type="match status" value="1"/>
</dbReference>
<comment type="caution">
    <text evidence="11">The sequence shown here is derived from an EMBL/GenBank/DDBJ whole genome shotgun (WGS) entry which is preliminary data.</text>
</comment>
<proteinExistence type="inferred from homology"/>